<dbReference type="Pfam" id="PF00097">
    <property type="entry name" value="zf-C3HC4"/>
    <property type="match status" value="1"/>
</dbReference>
<evidence type="ECO:0000256" key="5">
    <source>
        <dbReference type="PROSITE-ProRule" id="PRU00024"/>
    </source>
</evidence>
<keyword evidence="2" id="KW-0479">Metal-binding</keyword>
<evidence type="ECO:0000313" key="9">
    <source>
        <dbReference type="Proteomes" id="UP001497623"/>
    </source>
</evidence>
<gene>
    <name evidence="8" type="ORF">MNOR_LOCUS18430</name>
</gene>
<dbReference type="InterPro" id="IPR017907">
    <property type="entry name" value="Znf_RING_CS"/>
</dbReference>
<reference evidence="8 9" key="1">
    <citation type="submission" date="2024-05" db="EMBL/GenBank/DDBJ databases">
        <authorList>
            <person name="Wallberg A."/>
        </authorList>
    </citation>
    <scope>NUCLEOTIDE SEQUENCE [LARGE SCALE GENOMIC DNA]</scope>
</reference>
<dbReference type="Gene3D" id="3.30.160.60">
    <property type="entry name" value="Classic Zinc Finger"/>
    <property type="match status" value="1"/>
</dbReference>
<sequence length="160" mass="17799">MDKSNCSICDNEFDGTTLCPRTLPCGHSFCTQCIQSGINKGNGVCLTCSVEHGVNCATDLPICYLFEEFSHMIPTTNSQTHELDSSKEDGDKVMCTKHKEMPLHLFCKSHGAKTCHTCAVIEHSTTSCLLISLENNIKEKKQSQIAYLHKQKQAIMDNRI</sequence>
<evidence type="ECO:0000256" key="3">
    <source>
        <dbReference type="ARBA" id="ARBA00022771"/>
    </source>
</evidence>
<dbReference type="GO" id="GO:0008270">
    <property type="term" value="F:zinc ion binding"/>
    <property type="evidence" value="ECO:0007669"/>
    <property type="project" value="UniProtKB-KW"/>
</dbReference>
<dbReference type="SMART" id="SM00184">
    <property type="entry name" value="RING"/>
    <property type="match status" value="1"/>
</dbReference>
<dbReference type="Proteomes" id="UP001497623">
    <property type="component" value="Unassembled WGS sequence"/>
</dbReference>
<evidence type="ECO:0000259" key="7">
    <source>
        <dbReference type="PROSITE" id="PS50119"/>
    </source>
</evidence>
<evidence type="ECO:0000256" key="1">
    <source>
        <dbReference type="ARBA" id="ARBA00008518"/>
    </source>
</evidence>
<evidence type="ECO:0000259" key="6">
    <source>
        <dbReference type="PROSITE" id="PS50089"/>
    </source>
</evidence>
<comment type="caution">
    <text evidence="8">The sequence shown here is derived from an EMBL/GenBank/DDBJ whole genome shotgun (WGS) entry which is preliminary data.</text>
</comment>
<name>A0AAV2R2K9_MEGNR</name>
<evidence type="ECO:0008006" key="10">
    <source>
        <dbReference type="Google" id="ProtNLM"/>
    </source>
</evidence>
<dbReference type="PROSITE" id="PS50089">
    <property type="entry name" value="ZF_RING_2"/>
    <property type="match status" value="1"/>
</dbReference>
<proteinExistence type="inferred from homology"/>
<dbReference type="Gene3D" id="3.30.40.10">
    <property type="entry name" value="Zinc/RING finger domain, C3HC4 (zinc finger)"/>
    <property type="match status" value="1"/>
</dbReference>
<dbReference type="SUPFAM" id="SSF57845">
    <property type="entry name" value="B-box zinc-binding domain"/>
    <property type="match status" value="1"/>
</dbReference>
<keyword evidence="4" id="KW-0862">Zinc</keyword>
<dbReference type="InterPro" id="IPR000315">
    <property type="entry name" value="Znf_B-box"/>
</dbReference>
<feature type="domain" description="RING-type" evidence="6">
    <location>
        <begin position="6"/>
        <end position="49"/>
    </location>
</feature>
<dbReference type="InterPro" id="IPR050143">
    <property type="entry name" value="TRIM/RBCC"/>
</dbReference>
<organism evidence="8 9">
    <name type="scientific">Meganyctiphanes norvegica</name>
    <name type="common">Northern krill</name>
    <name type="synonym">Thysanopoda norvegica</name>
    <dbReference type="NCBI Taxonomy" id="48144"/>
    <lineage>
        <taxon>Eukaryota</taxon>
        <taxon>Metazoa</taxon>
        <taxon>Ecdysozoa</taxon>
        <taxon>Arthropoda</taxon>
        <taxon>Crustacea</taxon>
        <taxon>Multicrustacea</taxon>
        <taxon>Malacostraca</taxon>
        <taxon>Eumalacostraca</taxon>
        <taxon>Eucarida</taxon>
        <taxon>Euphausiacea</taxon>
        <taxon>Euphausiidae</taxon>
        <taxon>Meganyctiphanes</taxon>
    </lineage>
</organism>
<dbReference type="PANTHER" id="PTHR24103">
    <property type="entry name" value="E3 UBIQUITIN-PROTEIN LIGASE TRIM"/>
    <property type="match status" value="1"/>
</dbReference>
<dbReference type="EMBL" id="CAXKWB010013178">
    <property type="protein sequence ID" value="CAL4106878.1"/>
    <property type="molecule type" value="Genomic_DNA"/>
</dbReference>
<evidence type="ECO:0000256" key="4">
    <source>
        <dbReference type="ARBA" id="ARBA00022833"/>
    </source>
</evidence>
<dbReference type="InterPro" id="IPR001841">
    <property type="entry name" value="Znf_RING"/>
</dbReference>
<feature type="domain" description="B box-type" evidence="7">
    <location>
        <begin position="90"/>
        <end position="125"/>
    </location>
</feature>
<dbReference type="PROSITE" id="PS50119">
    <property type="entry name" value="ZF_BBOX"/>
    <property type="match status" value="1"/>
</dbReference>
<evidence type="ECO:0000313" key="8">
    <source>
        <dbReference type="EMBL" id="CAL4106878.1"/>
    </source>
</evidence>
<keyword evidence="3 5" id="KW-0863">Zinc-finger</keyword>
<dbReference type="SUPFAM" id="SSF57850">
    <property type="entry name" value="RING/U-box"/>
    <property type="match status" value="1"/>
</dbReference>
<comment type="similarity">
    <text evidence="1">Belongs to the TRIM/RBCC family.</text>
</comment>
<keyword evidence="9" id="KW-1185">Reference proteome</keyword>
<dbReference type="InterPro" id="IPR018957">
    <property type="entry name" value="Znf_C3HC4_RING-type"/>
</dbReference>
<dbReference type="InterPro" id="IPR013083">
    <property type="entry name" value="Znf_RING/FYVE/PHD"/>
</dbReference>
<protein>
    <recommendedName>
        <fullName evidence="10">RING-type domain-containing protein</fullName>
    </recommendedName>
</protein>
<dbReference type="AlphaFoldDB" id="A0AAV2R2K9"/>
<accession>A0AAV2R2K9</accession>
<dbReference type="PROSITE" id="PS00518">
    <property type="entry name" value="ZF_RING_1"/>
    <property type="match status" value="1"/>
</dbReference>
<evidence type="ECO:0000256" key="2">
    <source>
        <dbReference type="ARBA" id="ARBA00022723"/>
    </source>
</evidence>